<dbReference type="FunFam" id="3.90.1150.10:FF:000001">
    <property type="entry name" value="Aspartate aminotransferase"/>
    <property type="match status" value="1"/>
</dbReference>
<comment type="subunit">
    <text evidence="3 7">Homodimer.</text>
</comment>
<dbReference type="GO" id="GO:0030170">
    <property type="term" value="F:pyridoxal phosphate binding"/>
    <property type="evidence" value="ECO:0007669"/>
    <property type="project" value="InterPro"/>
</dbReference>
<evidence type="ECO:0000256" key="6">
    <source>
        <dbReference type="ARBA" id="ARBA00022898"/>
    </source>
</evidence>
<dbReference type="Pfam" id="PF00155">
    <property type="entry name" value="Aminotran_1_2"/>
    <property type="match status" value="1"/>
</dbReference>
<organism evidence="9 10">
    <name type="scientific">Aspergillus versicolor CBS 583.65</name>
    <dbReference type="NCBI Taxonomy" id="1036611"/>
    <lineage>
        <taxon>Eukaryota</taxon>
        <taxon>Fungi</taxon>
        <taxon>Dikarya</taxon>
        <taxon>Ascomycota</taxon>
        <taxon>Pezizomycotina</taxon>
        <taxon>Eurotiomycetes</taxon>
        <taxon>Eurotiomycetidae</taxon>
        <taxon>Eurotiales</taxon>
        <taxon>Aspergillaceae</taxon>
        <taxon>Aspergillus</taxon>
        <taxon>Aspergillus subgen. Nidulantes</taxon>
    </lineage>
</organism>
<dbReference type="InterPro" id="IPR000796">
    <property type="entry name" value="Asp_trans"/>
</dbReference>
<dbReference type="PANTHER" id="PTHR11879">
    <property type="entry name" value="ASPARTATE AMINOTRANSFERASE"/>
    <property type="match status" value="1"/>
</dbReference>
<comment type="cofactor">
    <cofactor evidence="1">
        <name>pyridoxal 5'-phosphate</name>
        <dbReference type="ChEBI" id="CHEBI:597326"/>
    </cofactor>
</comment>
<evidence type="ECO:0000313" key="9">
    <source>
        <dbReference type="EMBL" id="OJJ01311.1"/>
    </source>
</evidence>
<evidence type="ECO:0000256" key="2">
    <source>
        <dbReference type="ARBA" id="ARBA00007441"/>
    </source>
</evidence>
<evidence type="ECO:0000256" key="3">
    <source>
        <dbReference type="ARBA" id="ARBA00011738"/>
    </source>
</evidence>
<evidence type="ECO:0000256" key="7">
    <source>
        <dbReference type="RuleBase" id="RU000480"/>
    </source>
</evidence>
<accession>A0A1L9PII9</accession>
<dbReference type="EC" id="2.6.1.1" evidence="7"/>
<name>A0A1L9PII9_ASPVE</name>
<evidence type="ECO:0000256" key="5">
    <source>
        <dbReference type="ARBA" id="ARBA00022679"/>
    </source>
</evidence>
<keyword evidence="6" id="KW-0663">Pyridoxal phosphate</keyword>
<dbReference type="NCBIfam" id="NF006719">
    <property type="entry name" value="PRK09257.1"/>
    <property type="match status" value="1"/>
</dbReference>
<dbReference type="FunFam" id="3.40.640.10:FF:000066">
    <property type="entry name" value="Aspartate aminotransferase"/>
    <property type="match status" value="1"/>
</dbReference>
<protein>
    <recommendedName>
        <fullName evidence="7">Aspartate aminotransferase</fullName>
        <ecNumber evidence="7">2.6.1.1</ecNumber>
    </recommendedName>
</protein>
<keyword evidence="10" id="KW-1185">Reference proteome</keyword>
<dbReference type="InterPro" id="IPR004839">
    <property type="entry name" value="Aminotransferase_I/II_large"/>
</dbReference>
<feature type="domain" description="Aminotransferase class I/classII large" evidence="8">
    <location>
        <begin position="33"/>
        <end position="399"/>
    </location>
</feature>
<gene>
    <name evidence="9" type="ORF">ASPVEDRAFT_150141</name>
</gene>
<dbReference type="InterPro" id="IPR015424">
    <property type="entry name" value="PyrdxlP-dep_Trfase"/>
</dbReference>
<dbReference type="SUPFAM" id="SSF53383">
    <property type="entry name" value="PLP-dependent transferases"/>
    <property type="match status" value="1"/>
</dbReference>
<sequence length="406" mass="44697">MTKTSSVFASAPRIPADAIFALTAEYLADPFPNKVNLGQGTYRDNNAQPWVLPSVKKARSIIEDKGLNHEYLPILGLKGLRDGTAQLVFGEEYGGVSDRLATSQAISGTGSLHLAGKILKYCNTSLPKVYIPSPTWSNHHLVFSSLGFECVSFQYYNAATKYLDIDSYLATLRSAEPGSIIILHACAHNPTGLDPSIEQWKEIASIVQQRRLFPLFDAAYLGFNSGDYDRDAWPIRHFVSDLGLEAAVCLSFAKNMGLYGERVGCLLLATTDAETAGNAQSVLESLQRSEISNPPAFGAKIAETIMRDDELRGLWFQDLKTMSGRIQEMRRALFDGLNKYSTGNWDHLIRQSGMFGFLGLSKDVVKTLKDEYHIYMAENSRVSIAGLNTGNVDYVARSIAEVLKSA</sequence>
<proteinExistence type="inferred from homology"/>
<comment type="similarity">
    <text evidence="2">Belongs to the class-I pyridoxal-phosphate-dependent aminotransferase family.</text>
</comment>
<keyword evidence="4 7" id="KW-0032">Aminotransferase</keyword>
<comment type="miscellaneous">
    <text evidence="7">In eukaryotes there are cytoplasmic, mitochondrial and chloroplastic isozymes.</text>
</comment>
<evidence type="ECO:0000256" key="4">
    <source>
        <dbReference type="ARBA" id="ARBA00022576"/>
    </source>
</evidence>
<dbReference type="RefSeq" id="XP_040667073.1">
    <property type="nucleotide sequence ID" value="XM_040808226.1"/>
</dbReference>
<dbReference type="GO" id="GO:0005829">
    <property type="term" value="C:cytosol"/>
    <property type="evidence" value="ECO:0007669"/>
    <property type="project" value="TreeGrafter"/>
</dbReference>
<dbReference type="Gene3D" id="3.90.1150.10">
    <property type="entry name" value="Aspartate Aminotransferase, domain 1"/>
    <property type="match status" value="1"/>
</dbReference>
<dbReference type="GO" id="GO:0004069">
    <property type="term" value="F:L-aspartate:2-oxoglutarate aminotransferase activity"/>
    <property type="evidence" value="ECO:0007669"/>
    <property type="project" value="UniProtKB-EC"/>
</dbReference>
<dbReference type="PANTHER" id="PTHR11879:SF55">
    <property type="entry name" value="GLUTAMATE OXALOACETATE TRANSAMINASE 1, ISOFORM B"/>
    <property type="match status" value="1"/>
</dbReference>
<dbReference type="GO" id="GO:0006532">
    <property type="term" value="P:aspartate biosynthetic process"/>
    <property type="evidence" value="ECO:0007669"/>
    <property type="project" value="TreeGrafter"/>
</dbReference>
<dbReference type="InterPro" id="IPR015422">
    <property type="entry name" value="PyrdxlP-dep_Trfase_small"/>
</dbReference>
<dbReference type="VEuPathDB" id="FungiDB:ASPVEDRAFT_150141"/>
<keyword evidence="5 7" id="KW-0808">Transferase</keyword>
<dbReference type="STRING" id="1036611.A0A1L9PII9"/>
<dbReference type="OrthoDB" id="6752799at2759"/>
<dbReference type="GeneID" id="63723737"/>
<dbReference type="InterPro" id="IPR015421">
    <property type="entry name" value="PyrdxlP-dep_Trfase_major"/>
</dbReference>
<reference evidence="10" key="1">
    <citation type="journal article" date="2017" name="Genome Biol.">
        <title>Comparative genomics reveals high biological diversity and specific adaptations in the industrially and medically important fungal genus Aspergillus.</title>
        <authorList>
            <person name="de Vries R.P."/>
            <person name="Riley R."/>
            <person name="Wiebenga A."/>
            <person name="Aguilar-Osorio G."/>
            <person name="Amillis S."/>
            <person name="Uchima C.A."/>
            <person name="Anderluh G."/>
            <person name="Asadollahi M."/>
            <person name="Askin M."/>
            <person name="Barry K."/>
            <person name="Battaglia E."/>
            <person name="Bayram O."/>
            <person name="Benocci T."/>
            <person name="Braus-Stromeyer S.A."/>
            <person name="Caldana C."/>
            <person name="Canovas D."/>
            <person name="Cerqueira G.C."/>
            <person name="Chen F."/>
            <person name="Chen W."/>
            <person name="Choi C."/>
            <person name="Clum A."/>
            <person name="Dos Santos R.A."/>
            <person name="Damasio A.R."/>
            <person name="Diallinas G."/>
            <person name="Emri T."/>
            <person name="Fekete E."/>
            <person name="Flipphi M."/>
            <person name="Freyberg S."/>
            <person name="Gallo A."/>
            <person name="Gournas C."/>
            <person name="Habgood R."/>
            <person name="Hainaut M."/>
            <person name="Harispe M.L."/>
            <person name="Henrissat B."/>
            <person name="Hilden K.S."/>
            <person name="Hope R."/>
            <person name="Hossain A."/>
            <person name="Karabika E."/>
            <person name="Karaffa L."/>
            <person name="Karanyi Z."/>
            <person name="Krasevec N."/>
            <person name="Kuo A."/>
            <person name="Kusch H."/>
            <person name="LaButti K."/>
            <person name="Lagendijk E.L."/>
            <person name="Lapidus A."/>
            <person name="Levasseur A."/>
            <person name="Lindquist E."/>
            <person name="Lipzen A."/>
            <person name="Logrieco A.F."/>
            <person name="MacCabe A."/>
            <person name="Maekelae M.R."/>
            <person name="Malavazi I."/>
            <person name="Melin P."/>
            <person name="Meyer V."/>
            <person name="Mielnichuk N."/>
            <person name="Miskei M."/>
            <person name="Molnar A.P."/>
            <person name="Mule G."/>
            <person name="Ngan C.Y."/>
            <person name="Orejas M."/>
            <person name="Orosz E."/>
            <person name="Ouedraogo J.P."/>
            <person name="Overkamp K.M."/>
            <person name="Park H.-S."/>
            <person name="Perrone G."/>
            <person name="Piumi F."/>
            <person name="Punt P.J."/>
            <person name="Ram A.F."/>
            <person name="Ramon A."/>
            <person name="Rauscher S."/>
            <person name="Record E."/>
            <person name="Riano-Pachon D.M."/>
            <person name="Robert V."/>
            <person name="Roehrig J."/>
            <person name="Ruller R."/>
            <person name="Salamov A."/>
            <person name="Salih N.S."/>
            <person name="Samson R.A."/>
            <person name="Sandor E."/>
            <person name="Sanguinetti M."/>
            <person name="Schuetze T."/>
            <person name="Sepcic K."/>
            <person name="Shelest E."/>
            <person name="Sherlock G."/>
            <person name="Sophianopoulou V."/>
            <person name="Squina F.M."/>
            <person name="Sun H."/>
            <person name="Susca A."/>
            <person name="Todd R.B."/>
            <person name="Tsang A."/>
            <person name="Unkles S.E."/>
            <person name="van de Wiele N."/>
            <person name="van Rossen-Uffink D."/>
            <person name="Oliveira J.V."/>
            <person name="Vesth T.C."/>
            <person name="Visser J."/>
            <person name="Yu J.-H."/>
            <person name="Zhou M."/>
            <person name="Andersen M.R."/>
            <person name="Archer D.B."/>
            <person name="Baker S.E."/>
            <person name="Benoit I."/>
            <person name="Brakhage A.A."/>
            <person name="Braus G.H."/>
            <person name="Fischer R."/>
            <person name="Frisvad J.C."/>
            <person name="Goldman G.H."/>
            <person name="Houbraken J."/>
            <person name="Oakley B."/>
            <person name="Pocsi I."/>
            <person name="Scazzocchio C."/>
            <person name="Seiboth B."/>
            <person name="vanKuyk P.A."/>
            <person name="Wortman J."/>
            <person name="Dyer P.S."/>
            <person name="Grigoriev I.V."/>
        </authorList>
    </citation>
    <scope>NUCLEOTIDE SEQUENCE [LARGE SCALE GENOMIC DNA]</scope>
    <source>
        <strain evidence="10">CBS 583.65</strain>
    </source>
</reference>
<evidence type="ECO:0000256" key="1">
    <source>
        <dbReference type="ARBA" id="ARBA00001933"/>
    </source>
</evidence>
<dbReference type="AlphaFoldDB" id="A0A1L9PII9"/>
<evidence type="ECO:0000259" key="8">
    <source>
        <dbReference type="Pfam" id="PF00155"/>
    </source>
</evidence>
<dbReference type="PROSITE" id="PS00105">
    <property type="entry name" value="AA_TRANSFER_CLASS_1"/>
    <property type="match status" value="1"/>
</dbReference>
<dbReference type="CDD" id="cd00609">
    <property type="entry name" value="AAT_like"/>
    <property type="match status" value="1"/>
</dbReference>
<evidence type="ECO:0000313" key="10">
    <source>
        <dbReference type="Proteomes" id="UP000184073"/>
    </source>
</evidence>
<dbReference type="InterPro" id="IPR004838">
    <property type="entry name" value="NHTrfase_class1_PyrdxlP-BS"/>
</dbReference>
<dbReference type="Proteomes" id="UP000184073">
    <property type="component" value="Unassembled WGS sequence"/>
</dbReference>
<comment type="catalytic activity">
    <reaction evidence="7">
        <text>L-aspartate + 2-oxoglutarate = oxaloacetate + L-glutamate</text>
        <dbReference type="Rhea" id="RHEA:21824"/>
        <dbReference type="ChEBI" id="CHEBI:16452"/>
        <dbReference type="ChEBI" id="CHEBI:16810"/>
        <dbReference type="ChEBI" id="CHEBI:29985"/>
        <dbReference type="ChEBI" id="CHEBI:29991"/>
        <dbReference type="EC" id="2.6.1.1"/>
    </reaction>
</comment>
<dbReference type="Gene3D" id="3.40.640.10">
    <property type="entry name" value="Type I PLP-dependent aspartate aminotransferase-like (Major domain)"/>
    <property type="match status" value="1"/>
</dbReference>
<dbReference type="EMBL" id="KV878128">
    <property type="protein sequence ID" value="OJJ01311.1"/>
    <property type="molecule type" value="Genomic_DNA"/>
</dbReference>
<dbReference type="PRINTS" id="PR00799">
    <property type="entry name" value="TRANSAMINASE"/>
</dbReference>